<organism evidence="1">
    <name type="scientific">Dipodfec virus RodF1_64</name>
    <dbReference type="NCBI Taxonomy" id="2929306"/>
    <lineage>
        <taxon>Viruses</taxon>
        <taxon>Monodnaviria</taxon>
        <taxon>Sangervirae</taxon>
        <taxon>Phixviricota</taxon>
        <taxon>Malgrandaviricetes</taxon>
        <taxon>Petitvirales</taxon>
        <taxon>Microviridae</taxon>
    </lineage>
</organism>
<sequence length="53" mass="6176">MKVVRPSCLTQHAKPQARQEVPHILPLDLYVRTDTIYVMVDRKKVKLLVVIVH</sequence>
<reference evidence="1" key="1">
    <citation type="submission" date="2022-02" db="EMBL/GenBank/DDBJ databases">
        <title>Towards deciphering the DNA virus diversity associated with rodent species in the families Cricetidae and Heteromyidae.</title>
        <authorList>
            <person name="Lund M."/>
            <person name="Larsen B.B."/>
            <person name="Gryseels S."/>
            <person name="Kraberger S."/>
            <person name="Rowsey D.M."/>
            <person name="Steger L."/>
            <person name="Yule K.M."/>
            <person name="Upham N.S."/>
            <person name="Worobey M."/>
            <person name="Van Doorslaer K."/>
            <person name="Varsani A."/>
        </authorList>
    </citation>
    <scope>NUCLEOTIDE SEQUENCE</scope>
    <source>
        <strain evidence="1">NeonRodF1_64</strain>
    </source>
</reference>
<evidence type="ECO:0000313" key="1">
    <source>
        <dbReference type="EMBL" id="UPW41933.1"/>
    </source>
</evidence>
<dbReference type="EMBL" id="OM869698">
    <property type="protein sequence ID" value="UPW41933.1"/>
    <property type="molecule type" value="Genomic_DNA"/>
</dbReference>
<protein>
    <submittedName>
        <fullName evidence="1">Uncharacterized protein</fullName>
    </submittedName>
</protein>
<name>A0A976N2N9_9VIRU</name>
<accession>A0A976N2N9</accession>
<proteinExistence type="predicted"/>